<name>A0AAD8E9G0_DIPPU</name>
<feature type="non-terminal residue" evidence="1">
    <location>
        <position position="83"/>
    </location>
</feature>
<proteinExistence type="predicted"/>
<reference evidence="1" key="2">
    <citation type="submission" date="2023-05" db="EMBL/GenBank/DDBJ databases">
        <authorList>
            <person name="Fouks B."/>
        </authorList>
    </citation>
    <scope>NUCLEOTIDE SEQUENCE</scope>
    <source>
        <strain evidence="1">Stay&amp;Tobe</strain>
        <tissue evidence="1">Testes</tissue>
    </source>
</reference>
<gene>
    <name evidence="1" type="ORF">L9F63_003379</name>
</gene>
<dbReference type="AlphaFoldDB" id="A0AAD8E9G0"/>
<sequence>FTGIQILLFKDMSRPRMKNLTTWDKSFTKFKSKYNNLDGKNNKNERYRAYSRPGHLTIQCEITSLCYISTTQHRRGALREVGC</sequence>
<accession>A0AAD8E9G0</accession>
<organism evidence="1 2">
    <name type="scientific">Diploptera punctata</name>
    <name type="common">Pacific beetle cockroach</name>
    <dbReference type="NCBI Taxonomy" id="6984"/>
    <lineage>
        <taxon>Eukaryota</taxon>
        <taxon>Metazoa</taxon>
        <taxon>Ecdysozoa</taxon>
        <taxon>Arthropoda</taxon>
        <taxon>Hexapoda</taxon>
        <taxon>Insecta</taxon>
        <taxon>Pterygota</taxon>
        <taxon>Neoptera</taxon>
        <taxon>Polyneoptera</taxon>
        <taxon>Dictyoptera</taxon>
        <taxon>Blattodea</taxon>
        <taxon>Blaberoidea</taxon>
        <taxon>Blaberidae</taxon>
        <taxon>Diplopterinae</taxon>
        <taxon>Diploptera</taxon>
    </lineage>
</organism>
<evidence type="ECO:0000313" key="2">
    <source>
        <dbReference type="Proteomes" id="UP001233999"/>
    </source>
</evidence>
<protein>
    <submittedName>
        <fullName evidence="1">Uncharacterized protein</fullName>
    </submittedName>
</protein>
<evidence type="ECO:0000313" key="1">
    <source>
        <dbReference type="EMBL" id="KAJ9582250.1"/>
    </source>
</evidence>
<keyword evidence="2" id="KW-1185">Reference proteome</keyword>
<dbReference type="Proteomes" id="UP001233999">
    <property type="component" value="Unassembled WGS sequence"/>
</dbReference>
<dbReference type="EMBL" id="JASPKZ010007815">
    <property type="protein sequence ID" value="KAJ9582250.1"/>
    <property type="molecule type" value="Genomic_DNA"/>
</dbReference>
<reference evidence="1" key="1">
    <citation type="journal article" date="2023" name="IScience">
        <title>Live-bearing cockroach genome reveals convergent evolutionary mechanisms linked to viviparity in insects and beyond.</title>
        <authorList>
            <person name="Fouks B."/>
            <person name="Harrison M.C."/>
            <person name="Mikhailova A.A."/>
            <person name="Marchal E."/>
            <person name="English S."/>
            <person name="Carruthers M."/>
            <person name="Jennings E.C."/>
            <person name="Chiamaka E.L."/>
            <person name="Frigard R.A."/>
            <person name="Pippel M."/>
            <person name="Attardo G.M."/>
            <person name="Benoit J.B."/>
            <person name="Bornberg-Bauer E."/>
            <person name="Tobe S.S."/>
        </authorList>
    </citation>
    <scope>NUCLEOTIDE SEQUENCE</scope>
    <source>
        <strain evidence="1">Stay&amp;Tobe</strain>
    </source>
</reference>
<comment type="caution">
    <text evidence="1">The sequence shown here is derived from an EMBL/GenBank/DDBJ whole genome shotgun (WGS) entry which is preliminary data.</text>
</comment>